<accession>A0AAW2Z7C9</accession>
<protein>
    <submittedName>
        <fullName evidence="3">Anaphase-promoting complex subunit 12</fullName>
    </submittedName>
</protein>
<dbReference type="InterPro" id="IPR018860">
    <property type="entry name" value="APC_suCDC26"/>
</dbReference>
<proteinExistence type="predicted"/>
<sequence length="71" mass="8509">MFRKKPTRLDLGQEDIIEFEQIMQDLAEEQKNAIETSGDEYSDNFQYVQHGHTQSHQTTEQRIGYTQQYRQ</sequence>
<feature type="compositionally biased region" description="Polar residues" evidence="2">
    <location>
        <begin position="43"/>
        <end position="71"/>
    </location>
</feature>
<dbReference type="AlphaFoldDB" id="A0AAW2Z7C9"/>
<dbReference type="Proteomes" id="UP001431209">
    <property type="component" value="Unassembled WGS sequence"/>
</dbReference>
<evidence type="ECO:0000256" key="1">
    <source>
        <dbReference type="ARBA" id="ARBA00022786"/>
    </source>
</evidence>
<gene>
    <name evidence="3" type="ORF">AKO1_004356</name>
</gene>
<evidence type="ECO:0000313" key="4">
    <source>
        <dbReference type="Proteomes" id="UP001431209"/>
    </source>
</evidence>
<dbReference type="GO" id="GO:0031145">
    <property type="term" value="P:anaphase-promoting complex-dependent catabolic process"/>
    <property type="evidence" value="ECO:0007669"/>
    <property type="project" value="InterPro"/>
</dbReference>
<name>A0AAW2Z7C9_9EUKA</name>
<evidence type="ECO:0000313" key="3">
    <source>
        <dbReference type="EMBL" id="KAL0485127.1"/>
    </source>
</evidence>
<keyword evidence="4" id="KW-1185">Reference proteome</keyword>
<reference evidence="3 4" key="1">
    <citation type="submission" date="2024-03" db="EMBL/GenBank/DDBJ databases">
        <title>The Acrasis kona genome and developmental transcriptomes reveal deep origins of eukaryotic multicellular pathways.</title>
        <authorList>
            <person name="Sheikh S."/>
            <person name="Fu C.-J."/>
            <person name="Brown M.W."/>
            <person name="Baldauf S.L."/>
        </authorList>
    </citation>
    <scope>NUCLEOTIDE SEQUENCE [LARGE SCALE GENOMIC DNA]</scope>
    <source>
        <strain evidence="3 4">ATCC MYA-3509</strain>
    </source>
</reference>
<comment type="caution">
    <text evidence="3">The sequence shown here is derived from an EMBL/GenBank/DDBJ whole genome shotgun (WGS) entry which is preliminary data.</text>
</comment>
<organism evidence="3 4">
    <name type="scientific">Acrasis kona</name>
    <dbReference type="NCBI Taxonomy" id="1008807"/>
    <lineage>
        <taxon>Eukaryota</taxon>
        <taxon>Discoba</taxon>
        <taxon>Heterolobosea</taxon>
        <taxon>Tetramitia</taxon>
        <taxon>Eutetramitia</taxon>
        <taxon>Acrasidae</taxon>
        <taxon>Acrasis</taxon>
    </lineage>
</organism>
<keyword evidence="1" id="KW-0833">Ubl conjugation pathway</keyword>
<evidence type="ECO:0000256" key="2">
    <source>
        <dbReference type="SAM" id="MobiDB-lite"/>
    </source>
</evidence>
<dbReference type="GO" id="GO:0005680">
    <property type="term" value="C:anaphase-promoting complex"/>
    <property type="evidence" value="ECO:0007669"/>
    <property type="project" value="InterPro"/>
</dbReference>
<dbReference type="EMBL" id="JAOPGA020001109">
    <property type="protein sequence ID" value="KAL0485127.1"/>
    <property type="molecule type" value="Genomic_DNA"/>
</dbReference>
<feature type="region of interest" description="Disordered" evidence="2">
    <location>
        <begin position="34"/>
        <end position="71"/>
    </location>
</feature>
<dbReference type="Pfam" id="PF10471">
    <property type="entry name" value="ANAPC_CDC26"/>
    <property type="match status" value="1"/>
</dbReference>